<name>A0A9D3YH01_DREPO</name>
<evidence type="ECO:0000313" key="3">
    <source>
        <dbReference type="Proteomes" id="UP000828390"/>
    </source>
</evidence>
<dbReference type="AlphaFoldDB" id="A0A9D3YH01"/>
<feature type="chain" id="PRO_5038340074" evidence="1">
    <location>
        <begin position="22"/>
        <end position="131"/>
    </location>
</feature>
<comment type="caution">
    <text evidence="2">The sequence shown here is derived from an EMBL/GenBank/DDBJ whole genome shotgun (WGS) entry which is preliminary data.</text>
</comment>
<keyword evidence="3" id="KW-1185">Reference proteome</keyword>
<organism evidence="2 3">
    <name type="scientific">Dreissena polymorpha</name>
    <name type="common">Zebra mussel</name>
    <name type="synonym">Mytilus polymorpha</name>
    <dbReference type="NCBI Taxonomy" id="45954"/>
    <lineage>
        <taxon>Eukaryota</taxon>
        <taxon>Metazoa</taxon>
        <taxon>Spiralia</taxon>
        <taxon>Lophotrochozoa</taxon>
        <taxon>Mollusca</taxon>
        <taxon>Bivalvia</taxon>
        <taxon>Autobranchia</taxon>
        <taxon>Heteroconchia</taxon>
        <taxon>Euheterodonta</taxon>
        <taxon>Imparidentia</taxon>
        <taxon>Neoheterodontei</taxon>
        <taxon>Myida</taxon>
        <taxon>Dreissenoidea</taxon>
        <taxon>Dreissenidae</taxon>
        <taxon>Dreissena</taxon>
    </lineage>
</organism>
<protein>
    <submittedName>
        <fullName evidence="2">Uncharacterized protein</fullName>
    </submittedName>
</protein>
<dbReference type="EMBL" id="JAIWYP010000016">
    <property type="protein sequence ID" value="KAH3698192.1"/>
    <property type="molecule type" value="Genomic_DNA"/>
</dbReference>
<dbReference type="Proteomes" id="UP000828390">
    <property type="component" value="Unassembled WGS sequence"/>
</dbReference>
<reference evidence="2" key="2">
    <citation type="submission" date="2020-11" db="EMBL/GenBank/DDBJ databases">
        <authorList>
            <person name="McCartney M.A."/>
            <person name="Auch B."/>
            <person name="Kono T."/>
            <person name="Mallez S."/>
            <person name="Becker A."/>
            <person name="Gohl D.M."/>
            <person name="Silverstein K.A.T."/>
            <person name="Koren S."/>
            <person name="Bechman K.B."/>
            <person name="Herman A."/>
            <person name="Abrahante J.E."/>
            <person name="Garbe J."/>
        </authorList>
    </citation>
    <scope>NUCLEOTIDE SEQUENCE</scope>
    <source>
        <strain evidence="2">Duluth1</strain>
        <tissue evidence="2">Whole animal</tissue>
    </source>
</reference>
<gene>
    <name evidence="2" type="ORF">DPMN_085711</name>
</gene>
<evidence type="ECO:0000313" key="2">
    <source>
        <dbReference type="EMBL" id="KAH3698192.1"/>
    </source>
</evidence>
<reference evidence="2" key="1">
    <citation type="journal article" date="2019" name="bioRxiv">
        <title>The Genome of the Zebra Mussel, Dreissena polymorpha: A Resource for Invasive Species Research.</title>
        <authorList>
            <person name="McCartney M.A."/>
            <person name="Auch B."/>
            <person name="Kono T."/>
            <person name="Mallez S."/>
            <person name="Zhang Y."/>
            <person name="Obille A."/>
            <person name="Becker A."/>
            <person name="Abrahante J.E."/>
            <person name="Garbe J."/>
            <person name="Badalamenti J.P."/>
            <person name="Herman A."/>
            <person name="Mangelson H."/>
            <person name="Liachko I."/>
            <person name="Sullivan S."/>
            <person name="Sone E.D."/>
            <person name="Koren S."/>
            <person name="Silverstein K.A.T."/>
            <person name="Beckman K.B."/>
            <person name="Gohl D.M."/>
        </authorList>
    </citation>
    <scope>NUCLEOTIDE SEQUENCE</scope>
    <source>
        <strain evidence="2">Duluth1</strain>
        <tissue evidence="2">Whole animal</tissue>
    </source>
</reference>
<feature type="signal peptide" evidence="1">
    <location>
        <begin position="1"/>
        <end position="21"/>
    </location>
</feature>
<accession>A0A9D3YH01</accession>
<proteinExistence type="predicted"/>
<keyword evidence="1" id="KW-0732">Signal</keyword>
<evidence type="ECO:0000256" key="1">
    <source>
        <dbReference type="SAM" id="SignalP"/>
    </source>
</evidence>
<sequence length="131" mass="13993">MSMCTVLGTLSLLCSTVLVVSEPAPDISSLKITGCQCYGGKNTCTVEQIGYALRGRVIATFDSSSVRCTDEALTYACGTVYGWILTCEIPSTSGQFEVRYTGAQNQLYGKSFDRVALQSCSFGSRPWGAKG</sequence>